<sequence length="234" mass="25727">MLVLSLNPASADTPPQKFLVMESYPWAFYENDRVKGASVEWLAALAATHKLALTPVVTSFQRGLDLVKRGDIDFMIVPDSPRFRDLGTPVFQVLSVPMVLVARPGLLVTPPEKLMNLKSLGIISGLELSEIEMSPVVLPPTEDVQADSALRRMAVGRLDGLIVSKFGLMAEAARQALPMNNWPQRPFGTLQLALFLGPHTPENPQTDAVVRAVRQARDTRSYLPYLARYLSPGP</sequence>
<keyword evidence="2" id="KW-1185">Reference proteome</keyword>
<comment type="caution">
    <text evidence="1">The sequence shown here is derived from an EMBL/GenBank/DDBJ whole genome shotgun (WGS) entry which is preliminary data.</text>
</comment>
<dbReference type="RefSeq" id="WP_045774283.1">
    <property type="nucleotide sequence ID" value="NZ_LAJY01000021.1"/>
</dbReference>
<dbReference type="Gene3D" id="3.40.190.10">
    <property type="entry name" value="Periplasmic binding protein-like II"/>
    <property type="match status" value="1"/>
</dbReference>
<organism evidence="1 2">
    <name type="scientific">Elstera litoralis</name>
    <dbReference type="NCBI Taxonomy" id="552518"/>
    <lineage>
        <taxon>Bacteria</taxon>
        <taxon>Pseudomonadati</taxon>
        <taxon>Pseudomonadota</taxon>
        <taxon>Alphaproteobacteria</taxon>
        <taxon>Rhodospirillales</taxon>
        <taxon>Rhodospirillaceae</taxon>
        <taxon>Elstera</taxon>
    </lineage>
</organism>
<dbReference type="SUPFAM" id="SSF53850">
    <property type="entry name" value="Periplasmic binding protein-like II"/>
    <property type="match status" value="1"/>
</dbReference>
<evidence type="ECO:0000313" key="1">
    <source>
        <dbReference type="EMBL" id="KJV10977.1"/>
    </source>
</evidence>
<name>A0A0F3IWG7_9PROT</name>
<evidence type="ECO:0000313" key="2">
    <source>
        <dbReference type="Proteomes" id="UP000033774"/>
    </source>
</evidence>
<dbReference type="EMBL" id="LAJY01000021">
    <property type="protein sequence ID" value="KJV10977.1"/>
    <property type="molecule type" value="Genomic_DNA"/>
</dbReference>
<dbReference type="AlphaFoldDB" id="A0A0F3IWG7"/>
<reference evidence="1 2" key="1">
    <citation type="submission" date="2015-03" db="EMBL/GenBank/DDBJ databases">
        <title>Draft genome sequence of Elstera litoralis.</title>
        <authorList>
            <person name="Rahalkar M.C."/>
            <person name="Dhakephalkar P.K."/>
            <person name="Pore S.D."/>
            <person name="Arora P."/>
            <person name="Kapse N.G."/>
            <person name="Pandit P.S."/>
        </authorList>
    </citation>
    <scope>NUCLEOTIDE SEQUENCE [LARGE SCALE GENOMIC DNA]</scope>
    <source>
        <strain evidence="1 2">Dia-1</strain>
    </source>
</reference>
<dbReference type="Proteomes" id="UP000033774">
    <property type="component" value="Unassembled WGS sequence"/>
</dbReference>
<proteinExistence type="predicted"/>
<protein>
    <recommendedName>
        <fullName evidence="3">Solute-binding protein family 3/N-terminal domain-containing protein</fullName>
    </recommendedName>
</protein>
<gene>
    <name evidence="1" type="ORF">VZ95_01340</name>
</gene>
<evidence type="ECO:0008006" key="3">
    <source>
        <dbReference type="Google" id="ProtNLM"/>
    </source>
</evidence>
<accession>A0A0F3IWG7</accession>